<keyword evidence="2" id="KW-1185">Reference proteome</keyword>
<reference evidence="1 2" key="1">
    <citation type="journal article" date="2019" name="Appl. Microbiol. Biotechnol.">
        <title>Genome sequence of Isaria javanica and comparative genome analysis insights into family S53 peptidase evolution in fungal entomopathogens.</title>
        <authorList>
            <person name="Lin R."/>
            <person name="Zhang X."/>
            <person name="Xin B."/>
            <person name="Zou M."/>
            <person name="Gao Y."/>
            <person name="Qin F."/>
            <person name="Hu Q."/>
            <person name="Xie B."/>
            <person name="Cheng X."/>
        </authorList>
    </citation>
    <scope>NUCLEOTIDE SEQUENCE [LARGE SCALE GENOMIC DNA]</scope>
    <source>
        <strain evidence="1 2">IJ1G</strain>
    </source>
</reference>
<comment type="caution">
    <text evidence="1">The sequence shown here is derived from an EMBL/GenBank/DDBJ whole genome shotgun (WGS) entry which is preliminary data.</text>
</comment>
<proteinExistence type="predicted"/>
<dbReference type="EMBL" id="SPUK01000012">
    <property type="protein sequence ID" value="TQV93322.1"/>
    <property type="molecule type" value="Genomic_DNA"/>
</dbReference>
<accession>A0A545UV43</accession>
<organism evidence="1 2">
    <name type="scientific">Cordyceps javanica</name>
    <dbReference type="NCBI Taxonomy" id="43265"/>
    <lineage>
        <taxon>Eukaryota</taxon>
        <taxon>Fungi</taxon>
        <taxon>Dikarya</taxon>
        <taxon>Ascomycota</taxon>
        <taxon>Pezizomycotina</taxon>
        <taxon>Sordariomycetes</taxon>
        <taxon>Hypocreomycetidae</taxon>
        <taxon>Hypocreales</taxon>
        <taxon>Cordycipitaceae</taxon>
        <taxon>Cordyceps</taxon>
    </lineage>
</organism>
<dbReference type="AlphaFoldDB" id="A0A545UV43"/>
<protein>
    <submittedName>
        <fullName evidence="1">Uncharacterized protein</fullName>
    </submittedName>
</protein>
<evidence type="ECO:0000313" key="2">
    <source>
        <dbReference type="Proteomes" id="UP000315783"/>
    </source>
</evidence>
<dbReference type="Proteomes" id="UP000315783">
    <property type="component" value="Unassembled WGS sequence"/>
</dbReference>
<sequence length="104" mass="11783">MLAYAAQAAIFFRVEQKGSLTMGLTVHSSSIDVVQAHGMACRPFTATDAVWGSGWLNMSKGGGLYRLGINYCHQRYWLRATARRCKHILRRWRPLTVPADRFKP</sequence>
<gene>
    <name evidence="1" type="ORF">IF1G_07900</name>
</gene>
<evidence type="ECO:0000313" key="1">
    <source>
        <dbReference type="EMBL" id="TQV93322.1"/>
    </source>
</evidence>
<name>A0A545UV43_9HYPO</name>